<name>W9R433_9ROSA</name>
<protein>
    <submittedName>
        <fullName evidence="2">Uncharacterized protein</fullName>
    </submittedName>
</protein>
<gene>
    <name evidence="2" type="ORF">L484_013785</name>
</gene>
<accession>W9R433</accession>
<dbReference type="Proteomes" id="UP000030645">
    <property type="component" value="Unassembled WGS sequence"/>
</dbReference>
<evidence type="ECO:0000313" key="2">
    <source>
        <dbReference type="EMBL" id="EXB37747.1"/>
    </source>
</evidence>
<dbReference type="AlphaFoldDB" id="W9R433"/>
<sequence length="133" mass="14966">MAVVSGANAAKALPPPPPTSETESKTITFLMLPTKRIDERHQQQQQQQPLPLRARPMANSCPISHSGVLLRRPGDSPRNGNALCCSKAVTHSVKRFQRIFFPKFDEDGRGDAKYWFFFLRVHGGRRVEEVLRG</sequence>
<feature type="region of interest" description="Disordered" evidence="1">
    <location>
        <begin position="1"/>
        <end position="57"/>
    </location>
</feature>
<evidence type="ECO:0000256" key="1">
    <source>
        <dbReference type="SAM" id="MobiDB-lite"/>
    </source>
</evidence>
<keyword evidence="3" id="KW-1185">Reference proteome</keyword>
<dbReference type="EMBL" id="KE343657">
    <property type="protein sequence ID" value="EXB37747.1"/>
    <property type="molecule type" value="Genomic_DNA"/>
</dbReference>
<organism evidence="2 3">
    <name type="scientific">Morus notabilis</name>
    <dbReference type="NCBI Taxonomy" id="981085"/>
    <lineage>
        <taxon>Eukaryota</taxon>
        <taxon>Viridiplantae</taxon>
        <taxon>Streptophyta</taxon>
        <taxon>Embryophyta</taxon>
        <taxon>Tracheophyta</taxon>
        <taxon>Spermatophyta</taxon>
        <taxon>Magnoliopsida</taxon>
        <taxon>eudicotyledons</taxon>
        <taxon>Gunneridae</taxon>
        <taxon>Pentapetalae</taxon>
        <taxon>rosids</taxon>
        <taxon>fabids</taxon>
        <taxon>Rosales</taxon>
        <taxon>Moraceae</taxon>
        <taxon>Moreae</taxon>
        <taxon>Morus</taxon>
    </lineage>
</organism>
<proteinExistence type="predicted"/>
<evidence type="ECO:0000313" key="3">
    <source>
        <dbReference type="Proteomes" id="UP000030645"/>
    </source>
</evidence>
<reference evidence="3" key="1">
    <citation type="submission" date="2013-01" db="EMBL/GenBank/DDBJ databases">
        <title>Draft Genome Sequence of a Mulberry Tree, Morus notabilis C.K. Schneid.</title>
        <authorList>
            <person name="He N."/>
            <person name="Zhao S."/>
        </authorList>
    </citation>
    <scope>NUCLEOTIDE SEQUENCE</scope>
</reference>